<dbReference type="OrthoDB" id="2084290at2"/>
<dbReference type="Proteomes" id="UP000317344">
    <property type="component" value="Chromosome"/>
</dbReference>
<dbReference type="KEGG" id="toy:FO059_12400"/>
<name>A0A516X4G1_9ACTN</name>
<dbReference type="AlphaFoldDB" id="A0A516X4G1"/>
<reference evidence="3 4" key="1">
    <citation type="submission" date="2019-07" db="EMBL/GenBank/DDBJ databases">
        <title>Tomitella cavernea sp. nov., an actinomycete isolated from soil.</title>
        <authorList>
            <person name="Cheng J."/>
        </authorList>
    </citation>
    <scope>NUCLEOTIDE SEQUENCE [LARGE SCALE GENOMIC DNA]</scope>
    <source>
        <strain evidence="3 4">HY188</strain>
    </source>
</reference>
<sequence>MNTPRDSRGNASYRRHRNALRDRKLPCWLCGQPIDYGAPPHHPDSFEADHAYPVSTHPHLAGDPGNLRASHMACNRSRGNNDAYAGRWVRSNDL</sequence>
<dbReference type="InterPro" id="IPR002711">
    <property type="entry name" value="HNH"/>
</dbReference>
<dbReference type="GO" id="GO:0003676">
    <property type="term" value="F:nucleic acid binding"/>
    <property type="evidence" value="ECO:0007669"/>
    <property type="project" value="InterPro"/>
</dbReference>
<dbReference type="GO" id="GO:0008270">
    <property type="term" value="F:zinc ion binding"/>
    <property type="evidence" value="ECO:0007669"/>
    <property type="project" value="InterPro"/>
</dbReference>
<evidence type="ECO:0000313" key="3">
    <source>
        <dbReference type="EMBL" id="QDQ97969.1"/>
    </source>
</evidence>
<gene>
    <name evidence="3" type="ORF">FO059_12400</name>
</gene>
<keyword evidence="3" id="KW-0540">Nuclease</keyword>
<dbReference type="EMBL" id="CP041765">
    <property type="protein sequence ID" value="QDQ97969.1"/>
    <property type="molecule type" value="Genomic_DNA"/>
</dbReference>
<organism evidence="3 4">
    <name type="scientific">Tomitella fengzijianii</name>
    <dbReference type="NCBI Taxonomy" id="2597660"/>
    <lineage>
        <taxon>Bacteria</taxon>
        <taxon>Bacillati</taxon>
        <taxon>Actinomycetota</taxon>
        <taxon>Actinomycetes</taxon>
        <taxon>Mycobacteriales</taxon>
        <taxon>Tomitella</taxon>
    </lineage>
</organism>
<protein>
    <submittedName>
        <fullName evidence="3">HNH endonuclease</fullName>
    </submittedName>
</protein>
<reference evidence="3 4" key="2">
    <citation type="submission" date="2019-07" db="EMBL/GenBank/DDBJ databases">
        <authorList>
            <person name="Huang Y."/>
        </authorList>
    </citation>
    <scope>NUCLEOTIDE SEQUENCE [LARGE SCALE GENOMIC DNA]</scope>
    <source>
        <strain evidence="3 4">HY188</strain>
    </source>
</reference>
<dbReference type="Pfam" id="PF01844">
    <property type="entry name" value="HNH"/>
    <property type="match status" value="1"/>
</dbReference>
<evidence type="ECO:0000259" key="2">
    <source>
        <dbReference type="Pfam" id="PF01844"/>
    </source>
</evidence>
<dbReference type="GO" id="GO:0004519">
    <property type="term" value="F:endonuclease activity"/>
    <property type="evidence" value="ECO:0007669"/>
    <property type="project" value="UniProtKB-KW"/>
</dbReference>
<accession>A0A516X4G1</accession>
<keyword evidence="3" id="KW-0255">Endonuclease</keyword>
<evidence type="ECO:0000313" key="4">
    <source>
        <dbReference type="Proteomes" id="UP000317344"/>
    </source>
</evidence>
<proteinExistence type="predicted"/>
<evidence type="ECO:0000256" key="1">
    <source>
        <dbReference type="SAM" id="MobiDB-lite"/>
    </source>
</evidence>
<keyword evidence="3" id="KW-0378">Hydrolase</keyword>
<feature type="domain" description="HNH" evidence="2">
    <location>
        <begin position="27"/>
        <end position="80"/>
    </location>
</feature>
<dbReference type="Gene3D" id="1.10.30.50">
    <property type="match status" value="1"/>
</dbReference>
<feature type="region of interest" description="Disordered" evidence="1">
    <location>
        <begin position="47"/>
        <end position="94"/>
    </location>
</feature>
<keyword evidence="4" id="KW-1185">Reference proteome</keyword>